<evidence type="ECO:0000256" key="1">
    <source>
        <dbReference type="SAM" id="SignalP"/>
    </source>
</evidence>
<dbReference type="PROSITE" id="PS51257">
    <property type="entry name" value="PROKAR_LIPOPROTEIN"/>
    <property type="match status" value="1"/>
</dbReference>
<dbReference type="RefSeq" id="WP_110253671.1">
    <property type="nucleotide sequence ID" value="NZ_QJKB01000001.1"/>
</dbReference>
<organism evidence="2 3">
    <name type="scientific">Undibacterium pigrum</name>
    <dbReference type="NCBI Taxonomy" id="401470"/>
    <lineage>
        <taxon>Bacteria</taxon>
        <taxon>Pseudomonadati</taxon>
        <taxon>Pseudomonadota</taxon>
        <taxon>Betaproteobacteria</taxon>
        <taxon>Burkholderiales</taxon>
        <taxon>Oxalobacteraceae</taxon>
        <taxon>Undibacterium</taxon>
    </lineage>
</organism>
<comment type="caution">
    <text evidence="2">The sequence shown here is derived from an EMBL/GenBank/DDBJ whole genome shotgun (WGS) entry which is preliminary data.</text>
</comment>
<evidence type="ECO:0008006" key="4">
    <source>
        <dbReference type="Google" id="ProtNLM"/>
    </source>
</evidence>
<gene>
    <name evidence="2" type="ORF">DFR42_101857</name>
</gene>
<dbReference type="Proteomes" id="UP000247792">
    <property type="component" value="Unassembled WGS sequence"/>
</dbReference>
<feature type="chain" id="PRO_5016285249" description="Lipoprotein" evidence="1">
    <location>
        <begin position="19"/>
        <end position="258"/>
    </location>
</feature>
<evidence type="ECO:0000313" key="3">
    <source>
        <dbReference type="Proteomes" id="UP000247792"/>
    </source>
</evidence>
<protein>
    <recommendedName>
        <fullName evidence="4">Lipoprotein</fullName>
    </recommendedName>
</protein>
<name>A0A318JSE9_9BURK</name>
<accession>A0A318JSE9</accession>
<dbReference type="EMBL" id="QJKB01000001">
    <property type="protein sequence ID" value="PXX47280.1"/>
    <property type="molecule type" value="Genomic_DNA"/>
</dbReference>
<feature type="signal peptide" evidence="1">
    <location>
        <begin position="1"/>
        <end position="18"/>
    </location>
</feature>
<proteinExistence type="predicted"/>
<dbReference type="AlphaFoldDB" id="A0A318JSE9"/>
<evidence type="ECO:0000313" key="2">
    <source>
        <dbReference type="EMBL" id="PXX47280.1"/>
    </source>
</evidence>
<keyword evidence="3" id="KW-1185">Reference proteome</keyword>
<keyword evidence="1" id="KW-0732">Signal</keyword>
<sequence length="258" mass="28031">MAILHKFSLSALICCALASCGGGSQGNAPVEPVIVKELNVSNIDRVFATYLLEQYRTVKEMQLLLDFRSLADWSASATIACPNGGTIKNFGSIRFEFDQCATPKGVIFSGILDSNIIGIFFQQSLTFQKLKYRMADDTQDQELNGGYLSGYRNPNTFSYSYLVNGVANTYSRGSAQSPDPVKIVTTEFNLELTDVDRQGLDVPHVVTAKDGSNITISRSGDGGARLDLRNNAGAAIVSTKQYTANELASILVSERKSR</sequence>
<reference evidence="2 3" key="1">
    <citation type="submission" date="2018-05" db="EMBL/GenBank/DDBJ databases">
        <title>Genomic Encyclopedia of Type Strains, Phase IV (KMG-IV): sequencing the most valuable type-strain genomes for metagenomic binning, comparative biology and taxonomic classification.</title>
        <authorList>
            <person name="Goeker M."/>
        </authorList>
    </citation>
    <scope>NUCLEOTIDE SEQUENCE [LARGE SCALE GENOMIC DNA]</scope>
    <source>
        <strain evidence="2 3">DSM 19792</strain>
    </source>
</reference>